<name>A0A3N2PPK6_SODAK</name>
<dbReference type="InterPro" id="IPR009799">
    <property type="entry name" value="EthD_dom"/>
</dbReference>
<dbReference type="GeneID" id="39580959"/>
<evidence type="ECO:0000313" key="3">
    <source>
        <dbReference type="EMBL" id="ROT36435.1"/>
    </source>
</evidence>
<gene>
    <name evidence="3" type="ORF">SODALDRAFT_335535</name>
</gene>
<feature type="domain" description="EthD" evidence="2">
    <location>
        <begin position="25"/>
        <end position="121"/>
    </location>
</feature>
<dbReference type="GO" id="GO:0016491">
    <property type="term" value="F:oxidoreductase activity"/>
    <property type="evidence" value="ECO:0007669"/>
    <property type="project" value="InterPro"/>
</dbReference>
<reference evidence="3 4" key="1">
    <citation type="journal article" date="2018" name="Mol. Ecol.">
        <title>The obligate alkalophilic soda-lake fungus Sodiomyces alkalinus has shifted to a protein diet.</title>
        <authorList>
            <person name="Grum-Grzhimaylo A.A."/>
            <person name="Falkoski D.L."/>
            <person name="van den Heuvel J."/>
            <person name="Valero-Jimenez C.A."/>
            <person name="Min B."/>
            <person name="Choi I.G."/>
            <person name="Lipzen A."/>
            <person name="Daum C.G."/>
            <person name="Aanen D.K."/>
            <person name="Tsang A."/>
            <person name="Henrissat B."/>
            <person name="Bilanenko E.N."/>
            <person name="de Vries R.P."/>
            <person name="van Kan J.A.L."/>
            <person name="Grigoriev I.V."/>
            <person name="Debets A.J.M."/>
        </authorList>
    </citation>
    <scope>NUCLEOTIDE SEQUENCE [LARGE SCALE GENOMIC DNA]</scope>
    <source>
        <strain evidence="3 4">F11</strain>
    </source>
</reference>
<comment type="similarity">
    <text evidence="1">Belongs to the tpcK family.</text>
</comment>
<protein>
    <submittedName>
        <fullName evidence="3">Hype protein</fullName>
    </submittedName>
</protein>
<dbReference type="EMBL" id="ML119059">
    <property type="protein sequence ID" value="ROT36435.1"/>
    <property type="molecule type" value="Genomic_DNA"/>
</dbReference>
<evidence type="ECO:0000259" key="2">
    <source>
        <dbReference type="Pfam" id="PF07110"/>
    </source>
</evidence>
<dbReference type="RefSeq" id="XP_028464241.1">
    <property type="nucleotide sequence ID" value="XM_028612481.1"/>
</dbReference>
<dbReference type="InterPro" id="IPR011008">
    <property type="entry name" value="Dimeric_a/b-barrel"/>
</dbReference>
<dbReference type="Proteomes" id="UP000272025">
    <property type="component" value="Unassembled WGS sequence"/>
</dbReference>
<dbReference type="Gene3D" id="3.30.70.100">
    <property type="match status" value="1"/>
</dbReference>
<evidence type="ECO:0000313" key="4">
    <source>
        <dbReference type="Proteomes" id="UP000272025"/>
    </source>
</evidence>
<dbReference type="STRING" id="1314773.A0A3N2PPK6"/>
<organism evidence="3 4">
    <name type="scientific">Sodiomyces alkalinus (strain CBS 110278 / VKM F-3762 / F11)</name>
    <name type="common">Alkaliphilic filamentous fungus</name>
    <dbReference type="NCBI Taxonomy" id="1314773"/>
    <lineage>
        <taxon>Eukaryota</taxon>
        <taxon>Fungi</taxon>
        <taxon>Dikarya</taxon>
        <taxon>Ascomycota</taxon>
        <taxon>Pezizomycotina</taxon>
        <taxon>Sordariomycetes</taxon>
        <taxon>Hypocreomycetidae</taxon>
        <taxon>Glomerellales</taxon>
        <taxon>Plectosphaerellaceae</taxon>
        <taxon>Sodiomyces</taxon>
    </lineage>
</organism>
<accession>A0A3N2PPK6</accession>
<dbReference type="AlphaFoldDB" id="A0A3N2PPK6"/>
<proteinExistence type="inferred from homology"/>
<sequence>MRLPPITFNAVAEAGVKMLLFGRRRQDLTPAEFRDYYENQHMPLLRNLSGDVFPLSHERSYVQRLGPDFAASVVLGEQDDFLYDSMAILTWRDMAHFQATFTLYGDDNVGKAIEEDEAMFTEWGKAVLVQVQASSGC</sequence>
<evidence type="ECO:0000256" key="1">
    <source>
        <dbReference type="ARBA" id="ARBA00005986"/>
    </source>
</evidence>
<dbReference type="SUPFAM" id="SSF54909">
    <property type="entry name" value="Dimeric alpha+beta barrel"/>
    <property type="match status" value="1"/>
</dbReference>
<keyword evidence="4" id="KW-1185">Reference proteome</keyword>
<dbReference type="Pfam" id="PF07110">
    <property type="entry name" value="EthD"/>
    <property type="match status" value="1"/>
</dbReference>
<dbReference type="OrthoDB" id="2519291at2759"/>